<accession>A0A699K5H8</accession>
<evidence type="ECO:0000313" key="2">
    <source>
        <dbReference type="EMBL" id="GFA72531.1"/>
    </source>
</evidence>
<name>A0A699K5H8_TANCI</name>
<organism evidence="2">
    <name type="scientific">Tanacetum cinerariifolium</name>
    <name type="common">Dalmatian daisy</name>
    <name type="synonym">Chrysanthemum cinerariifolium</name>
    <dbReference type="NCBI Taxonomy" id="118510"/>
    <lineage>
        <taxon>Eukaryota</taxon>
        <taxon>Viridiplantae</taxon>
        <taxon>Streptophyta</taxon>
        <taxon>Embryophyta</taxon>
        <taxon>Tracheophyta</taxon>
        <taxon>Spermatophyta</taxon>
        <taxon>Magnoliopsida</taxon>
        <taxon>eudicotyledons</taxon>
        <taxon>Gunneridae</taxon>
        <taxon>Pentapetalae</taxon>
        <taxon>asterids</taxon>
        <taxon>campanulids</taxon>
        <taxon>Asterales</taxon>
        <taxon>Asteraceae</taxon>
        <taxon>Asteroideae</taxon>
        <taxon>Anthemideae</taxon>
        <taxon>Anthemidinae</taxon>
        <taxon>Tanacetum</taxon>
    </lineage>
</organism>
<dbReference type="EMBL" id="BKCJ010476126">
    <property type="protein sequence ID" value="GFA72531.1"/>
    <property type="molecule type" value="Genomic_DNA"/>
</dbReference>
<gene>
    <name evidence="2" type="ORF">Tci_644503</name>
</gene>
<evidence type="ECO:0000256" key="1">
    <source>
        <dbReference type="SAM" id="MobiDB-lite"/>
    </source>
</evidence>
<sequence>MANLARFKRAPVNVDKTQSKNKGSKKGSSNFFKKQPGSGKGVNIPNTNSKSYVNIVSGAKYSGGVEAESCPAVVLGDECLASKDLSKSLVARVKEFALLANLKVALCNEGFVDMKITYMGELWVLLEFGSLESINLFQVNQSVRSWFSCINQAVLDFAVDGRIAWVEVEGVQFKPWSNNTFKRIASRWGELLDIDDQEEACYHSKRLCIQMKFGRSILENFKIIHRGKVFWIRVSETPGWVPDFADEPDNEDQEEDMLKEGNFHNNVSGRGGGDSEQGEVPETLFEYDGIEKNVEMKDGTEEQDIQSADPFQIYPLLDKMNNLETKDNKSEASLKFPPGFTPIVSLDMDVKHGEGDSFGNSKVGKLYSDVTGPDGKQTIRNGKEESANSVASGQVMGYNMEGCKSNMAEIIRSQGVDEETKMENMNLLCVRLCWGNLDFEYARSDSVGNSRGILCVWDPNSFCKHSVTCSDYFVMVRGVWRSTGYKWKGDVVIMGDFNEVRFKSDRFGSVFNAHAASIFNTFIRSSGLEEVNLGGFYNMVEDGWKDSIGDNFNSMRNLMDKLKDLKKGYGTAEDVKSRVDLLSKIQDIDKLKSIEMAQKNKVKWAVEGDENSSFFSR</sequence>
<reference evidence="2" key="1">
    <citation type="journal article" date="2019" name="Sci. Rep.">
        <title>Draft genome of Tanacetum cinerariifolium, the natural source of mosquito coil.</title>
        <authorList>
            <person name="Yamashiro T."/>
            <person name="Shiraishi A."/>
            <person name="Satake H."/>
            <person name="Nakayama K."/>
        </authorList>
    </citation>
    <scope>NUCLEOTIDE SEQUENCE</scope>
</reference>
<dbReference type="AlphaFoldDB" id="A0A699K5H8"/>
<protein>
    <submittedName>
        <fullName evidence="2">Nucleotide-binding alpha-beta plait domain-containing protein</fullName>
    </submittedName>
</protein>
<feature type="non-terminal residue" evidence="2">
    <location>
        <position position="617"/>
    </location>
</feature>
<proteinExistence type="predicted"/>
<feature type="region of interest" description="Disordered" evidence="1">
    <location>
        <begin position="12"/>
        <end position="45"/>
    </location>
</feature>
<comment type="caution">
    <text evidence="2">The sequence shown here is derived from an EMBL/GenBank/DDBJ whole genome shotgun (WGS) entry which is preliminary data.</text>
</comment>